<feature type="transmembrane region" description="Helical" evidence="1">
    <location>
        <begin position="285"/>
        <end position="302"/>
    </location>
</feature>
<keyword evidence="3" id="KW-1185">Reference proteome</keyword>
<protein>
    <submittedName>
        <fullName evidence="2">Uncharacterized protein</fullName>
    </submittedName>
</protein>
<reference evidence="2 3" key="1">
    <citation type="submission" date="2022-12" db="EMBL/GenBank/DDBJ databases">
        <title>Chromosome-scale assembly of the Ensete ventricosum genome.</title>
        <authorList>
            <person name="Dussert Y."/>
            <person name="Stocks J."/>
            <person name="Wendawek A."/>
            <person name="Woldeyes F."/>
            <person name="Nichols R.A."/>
            <person name="Borrell J.S."/>
        </authorList>
    </citation>
    <scope>NUCLEOTIDE SEQUENCE [LARGE SCALE GENOMIC DNA]</scope>
    <source>
        <strain evidence="3">cv. Maze</strain>
        <tissue evidence="2">Seeds</tissue>
    </source>
</reference>
<keyword evidence="1" id="KW-0812">Transmembrane</keyword>
<feature type="transmembrane region" description="Helical" evidence="1">
    <location>
        <begin position="196"/>
        <end position="213"/>
    </location>
</feature>
<organism evidence="2 3">
    <name type="scientific">Ensete ventricosum</name>
    <name type="common">Abyssinian banana</name>
    <name type="synonym">Musa ensete</name>
    <dbReference type="NCBI Taxonomy" id="4639"/>
    <lineage>
        <taxon>Eukaryota</taxon>
        <taxon>Viridiplantae</taxon>
        <taxon>Streptophyta</taxon>
        <taxon>Embryophyta</taxon>
        <taxon>Tracheophyta</taxon>
        <taxon>Spermatophyta</taxon>
        <taxon>Magnoliopsida</taxon>
        <taxon>Liliopsida</taxon>
        <taxon>Zingiberales</taxon>
        <taxon>Musaceae</taxon>
        <taxon>Ensete</taxon>
    </lineage>
</organism>
<evidence type="ECO:0000256" key="1">
    <source>
        <dbReference type="SAM" id="Phobius"/>
    </source>
</evidence>
<feature type="transmembrane region" description="Helical" evidence="1">
    <location>
        <begin position="322"/>
        <end position="341"/>
    </location>
</feature>
<feature type="transmembrane region" description="Helical" evidence="1">
    <location>
        <begin position="463"/>
        <end position="481"/>
    </location>
</feature>
<gene>
    <name evidence="2" type="ORF">OPV22_008047</name>
</gene>
<name>A0AAV8PVD7_ENSVE</name>
<accession>A0AAV8PVD7</accession>
<feature type="transmembrane region" description="Helical" evidence="1">
    <location>
        <begin position="233"/>
        <end position="252"/>
    </location>
</feature>
<comment type="caution">
    <text evidence="2">The sequence shown here is derived from an EMBL/GenBank/DDBJ whole genome shotgun (WGS) entry which is preliminary data.</text>
</comment>
<keyword evidence="1" id="KW-0472">Membrane</keyword>
<feature type="transmembrane region" description="Helical" evidence="1">
    <location>
        <begin position="107"/>
        <end position="124"/>
    </location>
</feature>
<feature type="transmembrane region" description="Helical" evidence="1">
    <location>
        <begin position="411"/>
        <end position="430"/>
    </location>
</feature>
<proteinExistence type="predicted"/>
<dbReference type="Proteomes" id="UP001222027">
    <property type="component" value="Unassembled WGS sequence"/>
</dbReference>
<keyword evidence="1" id="KW-1133">Transmembrane helix</keyword>
<dbReference type="AlphaFoldDB" id="A0AAV8PVD7"/>
<feature type="transmembrane region" description="Helical" evidence="1">
    <location>
        <begin position="20"/>
        <end position="43"/>
    </location>
</feature>
<sequence>MPPVGEALRNVGRLPNIPSFWFGFLLLMFFSVELLQALAEVTVAGEETSSEVHLFAAYVVWLLTLVVTLLPVVIPRPPLVGRVALLMPPVVVRERAALRNLGRLPNISIWFGFLLLVFFSCKLLQSLAEVTVSGEVASSEVRLLAAYVVWLLTLVVTLLPVVIPRPPVVGRVGLLMPPVVVRERAALRNLGRLPNISIWFGFLLLVFFSCKLLQSLAEVTVSGEVASSEVRLLAAYVVWLLTLVVTLLPVVIPRPPVVGRVGLLMPPVVVRERAALRNLGRLPNISIWFGFLLLVFFSCKLLQSLAEVTVSGEVASSEVRLLAAYVVWLLTLVVTLLPVVIPRPPVVGRVGLLMPPVVVRERAALRNLGRLPNISIWFGFLLLVFFSCKLLQSLAEVTVSGEVASSEVRLLAAYVVWLLTLVVTLLPVVIPRPPVVGRVALPTLPVVVFERPALSNVGRTPNIPSIWFGFLLLVFFSGKLLQAI</sequence>
<feature type="transmembrane region" description="Helical" evidence="1">
    <location>
        <begin position="55"/>
        <end position="74"/>
    </location>
</feature>
<dbReference type="EMBL" id="JAQQAF010000003">
    <property type="protein sequence ID" value="KAJ8497495.1"/>
    <property type="molecule type" value="Genomic_DNA"/>
</dbReference>
<evidence type="ECO:0000313" key="2">
    <source>
        <dbReference type="EMBL" id="KAJ8497495.1"/>
    </source>
</evidence>
<feature type="transmembrane region" description="Helical" evidence="1">
    <location>
        <begin position="374"/>
        <end position="391"/>
    </location>
</feature>
<evidence type="ECO:0000313" key="3">
    <source>
        <dbReference type="Proteomes" id="UP001222027"/>
    </source>
</evidence>
<feature type="transmembrane region" description="Helical" evidence="1">
    <location>
        <begin position="144"/>
        <end position="163"/>
    </location>
</feature>